<evidence type="ECO:0000313" key="1">
    <source>
        <dbReference type="EMBL" id="TGZ43187.1"/>
    </source>
</evidence>
<proteinExistence type="predicted"/>
<keyword evidence="2" id="KW-1185">Reference proteome</keyword>
<evidence type="ECO:0000313" key="2">
    <source>
        <dbReference type="Proteomes" id="UP000310200"/>
    </source>
</evidence>
<comment type="caution">
    <text evidence="1">The sequence shown here is derived from an EMBL/GenBank/DDBJ whole genome shotgun (WGS) entry which is preliminary data.</text>
</comment>
<organism evidence="1 2">
    <name type="scientific">Temnothorax longispinosus</name>
    <dbReference type="NCBI Taxonomy" id="300112"/>
    <lineage>
        <taxon>Eukaryota</taxon>
        <taxon>Metazoa</taxon>
        <taxon>Ecdysozoa</taxon>
        <taxon>Arthropoda</taxon>
        <taxon>Hexapoda</taxon>
        <taxon>Insecta</taxon>
        <taxon>Pterygota</taxon>
        <taxon>Neoptera</taxon>
        <taxon>Endopterygota</taxon>
        <taxon>Hymenoptera</taxon>
        <taxon>Apocrita</taxon>
        <taxon>Aculeata</taxon>
        <taxon>Formicoidea</taxon>
        <taxon>Formicidae</taxon>
        <taxon>Myrmicinae</taxon>
        <taxon>Temnothorax</taxon>
    </lineage>
</organism>
<accession>A0A4S2K7H6</accession>
<gene>
    <name evidence="1" type="ORF">DBV15_07982</name>
</gene>
<dbReference type="EMBL" id="QBLH01003189">
    <property type="protein sequence ID" value="TGZ43187.1"/>
    <property type="molecule type" value="Genomic_DNA"/>
</dbReference>
<name>A0A4S2K7H6_9HYME</name>
<dbReference type="AlphaFoldDB" id="A0A4S2K7H6"/>
<sequence length="93" mass="10552">MLLDGLRVSWIGGELDEVSTLERLREGSITCSTTRKFQSCAPLPLRSFVPLSDLFSSVFDNGERSLFPESDYADWKVRGGLAVYLEMKEEMRD</sequence>
<protein>
    <submittedName>
        <fullName evidence="1">Uncharacterized protein</fullName>
    </submittedName>
</protein>
<dbReference type="Proteomes" id="UP000310200">
    <property type="component" value="Unassembled WGS sequence"/>
</dbReference>
<reference evidence="1 2" key="1">
    <citation type="journal article" date="2019" name="Philos. Trans. R. Soc. Lond., B, Biol. Sci.">
        <title>Ant behaviour and brain gene expression of defending hosts depend on the ecological success of the intruding social parasite.</title>
        <authorList>
            <person name="Kaur R."/>
            <person name="Stoldt M."/>
            <person name="Jongepier E."/>
            <person name="Feldmeyer B."/>
            <person name="Menzel F."/>
            <person name="Bornberg-Bauer E."/>
            <person name="Foitzik S."/>
        </authorList>
    </citation>
    <scope>NUCLEOTIDE SEQUENCE [LARGE SCALE GENOMIC DNA]</scope>
    <source>
        <tissue evidence="1">Whole body</tissue>
    </source>
</reference>